<evidence type="ECO:0000256" key="3">
    <source>
        <dbReference type="ARBA" id="ARBA00022827"/>
    </source>
</evidence>
<dbReference type="InterPro" id="IPR002081">
    <property type="entry name" value="Cryptochrome/DNA_photolyase_1"/>
</dbReference>
<dbReference type="GeneID" id="38776583"/>
<feature type="binding site" evidence="4">
    <location>
        <begin position="359"/>
        <end position="363"/>
    </location>
    <ligand>
        <name>FAD</name>
        <dbReference type="ChEBI" id="CHEBI:57692"/>
    </ligand>
</feature>
<reference evidence="7 8" key="1">
    <citation type="journal article" date="2018" name="Sci. Rep.">
        <title>Genome sequence of the cauliflower mushroom Sparassis crispa (Hanabiratake) and its association with beneficial usage.</title>
        <authorList>
            <person name="Kiyama R."/>
            <person name="Furutani Y."/>
            <person name="Kawaguchi K."/>
            <person name="Nakanishi T."/>
        </authorList>
    </citation>
    <scope>NUCLEOTIDE SEQUENCE [LARGE SCALE GENOMIC DNA]</scope>
</reference>
<dbReference type="PROSITE" id="PS51645">
    <property type="entry name" value="PHR_CRY_ALPHA_BETA"/>
    <property type="match status" value="1"/>
</dbReference>
<dbReference type="InterPro" id="IPR005101">
    <property type="entry name" value="Cryptochr/Photolyase_FAD-bd"/>
</dbReference>
<dbReference type="GO" id="GO:0071949">
    <property type="term" value="F:FAD binding"/>
    <property type="evidence" value="ECO:0007669"/>
    <property type="project" value="TreeGrafter"/>
</dbReference>
<comment type="cofactor">
    <cofactor evidence="4">
        <name>FAD</name>
        <dbReference type="ChEBI" id="CHEBI:57692"/>
    </cofactor>
    <text evidence="4">Binds 1 FAD per subunit.</text>
</comment>
<dbReference type="PANTHER" id="PTHR11455">
    <property type="entry name" value="CRYPTOCHROME"/>
    <property type="match status" value="1"/>
</dbReference>
<dbReference type="Pfam" id="PF00875">
    <property type="entry name" value="DNA_photolyase"/>
    <property type="match status" value="1"/>
</dbReference>
<dbReference type="Proteomes" id="UP000287166">
    <property type="component" value="Unassembled WGS sequence"/>
</dbReference>
<dbReference type="OrthoDB" id="435881at2759"/>
<name>A0A401GBU7_9APHY</name>
<dbReference type="GO" id="GO:0003677">
    <property type="term" value="F:DNA binding"/>
    <property type="evidence" value="ECO:0007669"/>
    <property type="project" value="TreeGrafter"/>
</dbReference>
<feature type="domain" description="Photolyase/cryptochrome alpha/beta" evidence="6">
    <location>
        <begin position="74"/>
        <end position="212"/>
    </location>
</feature>
<feature type="site" description="Electron transfer via tryptophanyl radical" evidence="5">
    <location>
        <position position="434"/>
    </location>
</feature>
<feature type="site" description="Electron transfer via tryptophanyl radical" evidence="5">
    <location>
        <position position="509"/>
    </location>
</feature>
<dbReference type="GO" id="GO:0043153">
    <property type="term" value="P:entrainment of circadian clock by photoperiod"/>
    <property type="evidence" value="ECO:0007669"/>
    <property type="project" value="TreeGrafter"/>
</dbReference>
<keyword evidence="8" id="KW-1185">Reference proteome</keyword>
<dbReference type="Gene3D" id="1.25.40.80">
    <property type="match status" value="1"/>
</dbReference>
<evidence type="ECO:0000256" key="2">
    <source>
        <dbReference type="ARBA" id="ARBA00022630"/>
    </source>
</evidence>
<evidence type="ECO:0000313" key="7">
    <source>
        <dbReference type="EMBL" id="GBE79666.1"/>
    </source>
</evidence>
<dbReference type="InterPro" id="IPR014729">
    <property type="entry name" value="Rossmann-like_a/b/a_fold"/>
</dbReference>
<dbReference type="GO" id="GO:0032922">
    <property type="term" value="P:circadian regulation of gene expression"/>
    <property type="evidence" value="ECO:0007669"/>
    <property type="project" value="TreeGrafter"/>
</dbReference>
<organism evidence="7 8">
    <name type="scientific">Sparassis crispa</name>
    <dbReference type="NCBI Taxonomy" id="139825"/>
    <lineage>
        <taxon>Eukaryota</taxon>
        <taxon>Fungi</taxon>
        <taxon>Dikarya</taxon>
        <taxon>Basidiomycota</taxon>
        <taxon>Agaricomycotina</taxon>
        <taxon>Agaricomycetes</taxon>
        <taxon>Polyporales</taxon>
        <taxon>Sparassidaceae</taxon>
        <taxon>Sparassis</taxon>
    </lineage>
</organism>
<evidence type="ECO:0000256" key="1">
    <source>
        <dbReference type="ARBA" id="ARBA00005862"/>
    </source>
</evidence>
<keyword evidence="3 4" id="KW-0274">FAD</keyword>
<gene>
    <name evidence="7" type="ORF">SCP_0208660</name>
</gene>
<protein>
    <submittedName>
        <fullName evidence="7">Deoxyribodipyrimidine photo-lyase</fullName>
    </submittedName>
</protein>
<feature type="binding site" evidence="4">
    <location>
        <begin position="499"/>
        <end position="501"/>
    </location>
    <ligand>
        <name>FAD</name>
        <dbReference type="ChEBI" id="CHEBI:57692"/>
    </ligand>
</feature>
<accession>A0A401GBU7</accession>
<evidence type="ECO:0000256" key="4">
    <source>
        <dbReference type="PIRSR" id="PIRSR602081-1"/>
    </source>
</evidence>
<dbReference type="Gene3D" id="1.10.579.10">
    <property type="entry name" value="DNA Cyclobutane Dipyrimidine Photolyase, subunit A, domain 3"/>
    <property type="match status" value="1"/>
</dbReference>
<comment type="caution">
    <text evidence="7">The sequence shown here is derived from an EMBL/GenBank/DDBJ whole genome shotgun (WGS) entry which is preliminary data.</text>
</comment>
<dbReference type="STRING" id="139825.A0A401GBU7"/>
<feature type="binding site" evidence="4">
    <location>
        <position position="347"/>
    </location>
    <ligand>
        <name>FAD</name>
        <dbReference type="ChEBI" id="CHEBI:57692"/>
    </ligand>
</feature>
<dbReference type="InterPro" id="IPR036134">
    <property type="entry name" value="Crypto/Photolyase_FAD-like_sf"/>
</dbReference>
<dbReference type="InParanoid" id="A0A401GBU7"/>
<dbReference type="Pfam" id="PF03441">
    <property type="entry name" value="FAD_binding_7"/>
    <property type="match status" value="1"/>
</dbReference>
<dbReference type="RefSeq" id="XP_027610579.1">
    <property type="nucleotide sequence ID" value="XM_027754778.1"/>
</dbReference>
<dbReference type="AlphaFoldDB" id="A0A401GBU7"/>
<keyword evidence="7" id="KW-0456">Lyase</keyword>
<dbReference type="GO" id="GO:0003904">
    <property type="term" value="F:deoxyribodipyrimidine photo-lyase activity"/>
    <property type="evidence" value="ECO:0007669"/>
    <property type="project" value="TreeGrafter"/>
</dbReference>
<evidence type="ECO:0000259" key="6">
    <source>
        <dbReference type="PROSITE" id="PS51645"/>
    </source>
</evidence>
<dbReference type="InterPro" id="IPR006050">
    <property type="entry name" value="DNA_photolyase_N"/>
</dbReference>
<dbReference type="Gene3D" id="3.40.50.620">
    <property type="entry name" value="HUPs"/>
    <property type="match status" value="1"/>
</dbReference>
<dbReference type="SUPFAM" id="SSF52425">
    <property type="entry name" value="Cryptochrome/photolyase, N-terminal domain"/>
    <property type="match status" value="1"/>
</dbReference>
<sequence length="594" mass="66921">MSKRSHSHSMSSNISAHIAYAAPSAKKARYSDANFSPTKIATAEAAEKVDKDPPLFKLLDAVSRGVKKPGKGESVVYWMRMQDLRINDNRALALASAQAQKDNVPLLTLFVFSPQDYIAHDRSARRIDFTIRNLQHIKSSLEHLQIPLYTTTHSPRTAIPSHILSLLNEWNATHLFANIEYELDELRRDINVCELAKKGGKVACTFVHDKCIIPPGDVRTKDGRGYTVYSPFLRAWLPHLASKSHPDPLECAPSPEANGKSIYQHPVFGKLFNVPVPEEIEGFTINDIVEKERIRTCWGAGELVAKEMLSRFLHSKARTSQLGVVDPLADGAKVPEKSTKNTRIGRYKDARDKADADTTSRLSPYLAAGVISARECIRATLEISGNKVDASHETGVGRWVQEIAWRDFYTHVLALFPRVSMGRPFQEKFAEVRWETDEHLQAWKEGHTGVPIVDAAMRQAHTMGWMHNRARMIAAMFLVKDLMIDWRLGERHFMEVLIDGDLASNNGGWQWSASTGVDPVPYFRIFNPYLQSKKIDPTGDYIRYFVPELANVRGDDIHKPSAALADKLGYPRPLVSHEEARNRALRRYKNPGTE</sequence>
<feature type="site" description="Electron transfer via tryptophanyl radical" evidence="5">
    <location>
        <position position="486"/>
    </location>
</feature>
<dbReference type="GO" id="GO:0005634">
    <property type="term" value="C:nucleus"/>
    <property type="evidence" value="ECO:0007669"/>
    <property type="project" value="TreeGrafter"/>
</dbReference>
<evidence type="ECO:0000256" key="5">
    <source>
        <dbReference type="PIRSR" id="PIRSR602081-2"/>
    </source>
</evidence>
<proteinExistence type="inferred from homology"/>
<evidence type="ECO:0000313" key="8">
    <source>
        <dbReference type="Proteomes" id="UP000287166"/>
    </source>
</evidence>
<dbReference type="EMBL" id="BFAD01000002">
    <property type="protein sequence ID" value="GBE79666.1"/>
    <property type="molecule type" value="Genomic_DNA"/>
</dbReference>
<feature type="binding site" evidence="4">
    <location>
        <position position="399"/>
    </location>
    <ligand>
        <name>FAD</name>
        <dbReference type="ChEBI" id="CHEBI:57692"/>
    </ligand>
</feature>
<comment type="similarity">
    <text evidence="1">Belongs to the DNA photolyase class-1 family.</text>
</comment>
<feature type="binding site" evidence="4">
    <location>
        <begin position="402"/>
        <end position="409"/>
    </location>
    <ligand>
        <name>FAD</name>
        <dbReference type="ChEBI" id="CHEBI:57692"/>
    </ligand>
</feature>
<dbReference type="PANTHER" id="PTHR11455:SF18">
    <property type="entry name" value="SI:CH1073-390K14.1"/>
    <property type="match status" value="1"/>
</dbReference>
<keyword evidence="2 4" id="KW-0285">Flavoprotein</keyword>
<dbReference type="InterPro" id="IPR036155">
    <property type="entry name" value="Crypto/Photolyase_N_sf"/>
</dbReference>
<dbReference type="GO" id="GO:0005737">
    <property type="term" value="C:cytoplasm"/>
    <property type="evidence" value="ECO:0007669"/>
    <property type="project" value="TreeGrafter"/>
</dbReference>
<dbReference type="SUPFAM" id="SSF48173">
    <property type="entry name" value="Cryptochrome/photolyase FAD-binding domain"/>
    <property type="match status" value="1"/>
</dbReference>